<sequence>MTFPEGNGLVGHENMQPRAEQNYGVKQAYENGGIKAGADRAFRLAYGVLSRRKAAEEGAARLARVLTALDLTALGVGSTLGVGVYVLAGDVAKNYAGPAVILSFLLAAVASVFAGFDCVATAGEEARRPQKTIPFAVVASLLVVFLAYCGVSSVLTLMMPYYMQDEKAPFPFVYDQLGWPWAKYAVSVGAICALCSRYERTQSAHKAADPLNLSVRAVLRQLVNADRAPAPTRLSAATVTALVTLYVPNHQLLKLPANIYSTTIHQSSNTLGVGVYVLVGAVALKIAGPSVVLSFLIAAVASLFAGLCYAEFGSRVPRAGSAYIYTYVTVGQLAAFVIAWNMILESLFGAASVARGLSLYIDLMAGRSMSAWFASFASLDASILAPYFDFFAFGIVLVLGADPSNWSIPESSVPPSYGVGGFFPFGVWGTLKGAAVKEPRRSIPQAILIVLLIVFLALFGAMFPLPRLLYAMASDGLFFHWFARVSEGRKSPVVGTLLPAAIIVLMCLIATLVTVHVERSLAPSLVLHAVVLVLFVVLMMQPRVDEDVPFKTPLVPLIPCLSIPVYLICVFCYKQLDGRNESAHTQKNGKPPVQIIIESPTPPGTITRTSNNGGNKELIVEKPVELQERVVRNVVEEEIIVQQAAVIENNEEKEANIIDLLDQVIQAEEDTYSAKEDAYGEMPMEKEDDVIVSTSPEFIPHRKSLSELSDAGSDASLGNQVLSKYDVIAQVHREDLPKVSEEDDQNENNQNEDENNKDQVQNEEDEQITAFNDSETTSQTDESGYSDTIDRTALTESVEEIKENVPYIPVPPPFDENYFKSPNFKKSYTISARPSKARSIDEEENKPRESIQSNGSQDDSNIKFGSDRQLHFMSKLNTIYQTKIADQEDEPSVIKPGRRSHSTGNVVENTDYDVNRERPPLFLELKKELLARDTTNLRTVNKEEKEVEESESEEEEVSMTREDLKSKLENIFATGGPKLLAKPRLMKSNPPTPEESYQTDTSSTESIARLPKMEKNDTLGRQRAKFGEVLNSFRLSLNKDDQVYGKGFKAFLHFVTYKQEWDAGTLGFPTALLAYMGLDSICCTNFVLYWNMDSAALAVTLKSSKDEPAVCSSCNAVINGRRVIQALGVSWHAKHFVCGGCKKELGGGGFMEQVKKAPAEPSSSGFVLSGDAVARVAHLEHSVRFLQEQHRLMLGGLHNEIEALRERNRDLQFQLIFNKESSPKNTSPASEENADNTEEENLKREVSRLEREAAAARGEARAAEARALQLQRLVDAQSDEHSSSAGAAAAQQPSQARNPRPHVTRRYCPTLMQLLAVWGTGTADASRRRLDCVVSTEERYEFSLYAIR</sequence>
<organism evidence="1 2">
    <name type="scientific">Choristoneura fumiferana</name>
    <name type="common">Spruce budworm moth</name>
    <name type="synonym">Archips fumiferana</name>
    <dbReference type="NCBI Taxonomy" id="7141"/>
    <lineage>
        <taxon>Eukaryota</taxon>
        <taxon>Metazoa</taxon>
        <taxon>Ecdysozoa</taxon>
        <taxon>Arthropoda</taxon>
        <taxon>Hexapoda</taxon>
        <taxon>Insecta</taxon>
        <taxon>Pterygota</taxon>
        <taxon>Neoptera</taxon>
        <taxon>Endopterygota</taxon>
        <taxon>Lepidoptera</taxon>
        <taxon>Glossata</taxon>
        <taxon>Ditrysia</taxon>
        <taxon>Tortricoidea</taxon>
        <taxon>Tortricidae</taxon>
        <taxon>Tortricinae</taxon>
        <taxon>Choristoneura</taxon>
    </lineage>
</organism>
<comment type="caution">
    <text evidence="1">The sequence shown here is derived from an EMBL/GenBank/DDBJ whole genome shotgun (WGS) entry which is preliminary data.</text>
</comment>
<name>A0ACC0KJA6_CHOFU</name>
<proteinExistence type="predicted"/>
<reference evidence="1 2" key="1">
    <citation type="journal article" date="2022" name="Genome Biol. Evol.">
        <title>The Spruce Budworm Genome: Reconstructing the Evolutionary History of Antifreeze Proteins.</title>
        <authorList>
            <person name="Beliveau C."/>
            <person name="Gagne P."/>
            <person name="Picq S."/>
            <person name="Vernygora O."/>
            <person name="Keeling C.I."/>
            <person name="Pinkney K."/>
            <person name="Doucet D."/>
            <person name="Wen F."/>
            <person name="Johnston J.S."/>
            <person name="Maaroufi H."/>
            <person name="Boyle B."/>
            <person name="Laroche J."/>
            <person name="Dewar K."/>
            <person name="Juretic N."/>
            <person name="Blackburn G."/>
            <person name="Nisole A."/>
            <person name="Brunet B."/>
            <person name="Brandao M."/>
            <person name="Lumley L."/>
            <person name="Duan J."/>
            <person name="Quan G."/>
            <person name="Lucarotti C.J."/>
            <person name="Roe A.D."/>
            <person name="Sperling F.A.H."/>
            <person name="Levesque R.C."/>
            <person name="Cusson M."/>
        </authorList>
    </citation>
    <scope>NUCLEOTIDE SEQUENCE [LARGE SCALE GENOMIC DNA]</scope>
    <source>
        <strain evidence="1">Glfc:IPQL:Cfum</strain>
    </source>
</reference>
<dbReference type="EMBL" id="CM046117">
    <property type="protein sequence ID" value="KAI8436434.1"/>
    <property type="molecule type" value="Genomic_DNA"/>
</dbReference>
<accession>A0ACC0KJA6</accession>
<evidence type="ECO:0000313" key="1">
    <source>
        <dbReference type="EMBL" id="KAI8436434.1"/>
    </source>
</evidence>
<dbReference type="Proteomes" id="UP001064048">
    <property type="component" value="Chromosome 17"/>
</dbReference>
<evidence type="ECO:0000313" key="2">
    <source>
        <dbReference type="Proteomes" id="UP001064048"/>
    </source>
</evidence>
<protein>
    <submittedName>
        <fullName evidence="1">Uncharacterized protein</fullName>
    </submittedName>
</protein>
<gene>
    <name evidence="1" type="ORF">MSG28_010018</name>
</gene>
<keyword evidence="2" id="KW-1185">Reference proteome</keyword>